<comment type="caution">
    <text evidence="2">The sequence shown here is derived from an EMBL/GenBank/DDBJ whole genome shotgun (WGS) entry which is preliminary data.</text>
</comment>
<sequence length="151" mass="17649">MLLVESLSGHRYFVIPQGSSEVTIFTSGLLPFLFVTVIIGCFYVITYLETKKNNRFFSSKVWNKMPAISFAVLVISIFQFMLFLLLGPGFEWIEEWRILLYFSLCFFLFLYFIFIYSMVHKFSDSSTSAKKKVHYSFLWSNGLLFGALFLI</sequence>
<keyword evidence="1" id="KW-0472">Membrane</keyword>
<name>A0ABS6JQ03_9BACI</name>
<keyword evidence="1" id="KW-0812">Transmembrane</keyword>
<organism evidence="2 3">
    <name type="scientific">Evansella alkalicola</name>
    <dbReference type="NCBI Taxonomy" id="745819"/>
    <lineage>
        <taxon>Bacteria</taxon>
        <taxon>Bacillati</taxon>
        <taxon>Bacillota</taxon>
        <taxon>Bacilli</taxon>
        <taxon>Bacillales</taxon>
        <taxon>Bacillaceae</taxon>
        <taxon>Evansella</taxon>
    </lineage>
</organism>
<feature type="transmembrane region" description="Helical" evidence="1">
    <location>
        <begin position="98"/>
        <end position="120"/>
    </location>
</feature>
<gene>
    <name evidence="2" type="ORF">KS407_04135</name>
</gene>
<evidence type="ECO:0000313" key="2">
    <source>
        <dbReference type="EMBL" id="MBU9720634.1"/>
    </source>
</evidence>
<dbReference type="RefSeq" id="WP_140354958.1">
    <property type="nucleotide sequence ID" value="NZ_JAHQCR010000020.1"/>
</dbReference>
<protein>
    <submittedName>
        <fullName evidence="2">Uncharacterized protein</fullName>
    </submittedName>
</protein>
<proteinExistence type="predicted"/>
<reference evidence="2 3" key="1">
    <citation type="submission" date="2021-06" db="EMBL/GenBank/DDBJ databases">
        <title>Bacillus sp. RD4P76, an endophyte from a halophyte.</title>
        <authorList>
            <person name="Sun J.-Q."/>
        </authorList>
    </citation>
    <scope>NUCLEOTIDE SEQUENCE [LARGE SCALE GENOMIC DNA]</scope>
    <source>
        <strain evidence="2 3">JCM 17098</strain>
    </source>
</reference>
<accession>A0ABS6JQ03</accession>
<evidence type="ECO:0000256" key="1">
    <source>
        <dbReference type="SAM" id="Phobius"/>
    </source>
</evidence>
<evidence type="ECO:0000313" key="3">
    <source>
        <dbReference type="Proteomes" id="UP000790580"/>
    </source>
</evidence>
<feature type="transmembrane region" description="Helical" evidence="1">
    <location>
        <begin position="22"/>
        <end position="46"/>
    </location>
</feature>
<feature type="transmembrane region" description="Helical" evidence="1">
    <location>
        <begin position="67"/>
        <end position="86"/>
    </location>
</feature>
<keyword evidence="1" id="KW-1133">Transmembrane helix</keyword>
<keyword evidence="3" id="KW-1185">Reference proteome</keyword>
<dbReference type="Proteomes" id="UP000790580">
    <property type="component" value="Unassembled WGS sequence"/>
</dbReference>
<dbReference type="EMBL" id="JAHQCR010000020">
    <property type="protein sequence ID" value="MBU9720634.1"/>
    <property type="molecule type" value="Genomic_DNA"/>
</dbReference>
<feature type="transmembrane region" description="Helical" evidence="1">
    <location>
        <begin position="132"/>
        <end position="150"/>
    </location>
</feature>